<keyword evidence="1" id="KW-0472">Membrane</keyword>
<evidence type="ECO:0000313" key="3">
    <source>
        <dbReference type="Proteomes" id="UP001165368"/>
    </source>
</evidence>
<comment type="caution">
    <text evidence="2">The sequence shown here is derived from an EMBL/GenBank/DDBJ whole genome shotgun (WGS) entry which is preliminary data.</text>
</comment>
<name>A0ABS9L264_9MICC</name>
<dbReference type="Proteomes" id="UP001165368">
    <property type="component" value="Unassembled WGS sequence"/>
</dbReference>
<keyword evidence="3" id="KW-1185">Reference proteome</keyword>
<evidence type="ECO:0000256" key="1">
    <source>
        <dbReference type="SAM" id="Phobius"/>
    </source>
</evidence>
<evidence type="ECO:0000313" key="2">
    <source>
        <dbReference type="EMBL" id="MCG2620690.1"/>
    </source>
</evidence>
<gene>
    <name evidence="2" type="ORF">LVY72_02055</name>
</gene>
<feature type="transmembrane region" description="Helical" evidence="1">
    <location>
        <begin position="20"/>
        <end position="37"/>
    </location>
</feature>
<reference evidence="2" key="1">
    <citation type="submission" date="2022-01" db="EMBL/GenBank/DDBJ databases">
        <authorList>
            <person name="Jo J.-H."/>
            <person name="Im W.-T."/>
        </authorList>
    </citation>
    <scope>NUCLEOTIDE SEQUENCE</scope>
    <source>
        <strain evidence="2">I2-34</strain>
    </source>
</reference>
<organism evidence="2 3">
    <name type="scientific">Arthrobacter hankyongi</name>
    <dbReference type="NCBI Taxonomy" id="2904801"/>
    <lineage>
        <taxon>Bacteria</taxon>
        <taxon>Bacillati</taxon>
        <taxon>Actinomycetota</taxon>
        <taxon>Actinomycetes</taxon>
        <taxon>Micrococcales</taxon>
        <taxon>Micrococcaceae</taxon>
        <taxon>Arthrobacter</taxon>
    </lineage>
</organism>
<feature type="transmembrane region" description="Helical" evidence="1">
    <location>
        <begin position="43"/>
        <end position="64"/>
    </location>
</feature>
<keyword evidence="1" id="KW-1133">Transmembrane helix</keyword>
<protein>
    <submittedName>
        <fullName evidence="2">Uncharacterized protein</fullName>
    </submittedName>
</protein>
<dbReference type="RefSeq" id="WP_237817781.1">
    <property type="nucleotide sequence ID" value="NZ_JAKLTQ010000001.1"/>
</dbReference>
<proteinExistence type="predicted"/>
<keyword evidence="1" id="KW-0812">Transmembrane</keyword>
<dbReference type="EMBL" id="JAKLTQ010000001">
    <property type="protein sequence ID" value="MCG2620690.1"/>
    <property type="molecule type" value="Genomic_DNA"/>
</dbReference>
<sequence length="136" mass="15101">MREQTQPQPTAEQQSSTRLYLRMLLLLVLATLLAHALPLPWKVASPVLGIAAAVVAIIGLTRALRMKASGNLRAIFVVGLVTSLFLMVISLAQVAFWPMTAEYEQCVRSALTRSAQERCMVEYQQHLQDLSNVLRP</sequence>
<feature type="transmembrane region" description="Helical" evidence="1">
    <location>
        <begin position="76"/>
        <end position="99"/>
    </location>
</feature>
<accession>A0ABS9L264</accession>